<evidence type="ECO:0000313" key="3">
    <source>
        <dbReference type="Proteomes" id="UP001629059"/>
    </source>
</evidence>
<keyword evidence="1" id="KW-0472">Membrane</keyword>
<evidence type="ECO:0008006" key="4">
    <source>
        <dbReference type="Google" id="ProtNLM"/>
    </source>
</evidence>
<protein>
    <recommendedName>
        <fullName evidence="4">Ubiquinone biosynthesis protein COQ4</fullName>
    </recommendedName>
</protein>
<gene>
    <name evidence="2" type="ORF">ABS768_13320</name>
</gene>
<keyword evidence="1" id="KW-1133">Transmembrane helix</keyword>
<keyword evidence="3" id="KW-1185">Reference proteome</keyword>
<dbReference type="Proteomes" id="UP001629059">
    <property type="component" value="Unassembled WGS sequence"/>
</dbReference>
<organism evidence="2 3">
    <name type="scientific">Flavobacterium rhizophilum</name>
    <dbReference type="NCBI Taxonomy" id="3163296"/>
    <lineage>
        <taxon>Bacteria</taxon>
        <taxon>Pseudomonadati</taxon>
        <taxon>Bacteroidota</taxon>
        <taxon>Flavobacteriia</taxon>
        <taxon>Flavobacteriales</taxon>
        <taxon>Flavobacteriaceae</taxon>
        <taxon>Flavobacterium</taxon>
    </lineage>
</organism>
<keyword evidence="1" id="KW-0812">Transmembrane</keyword>
<name>A0ABW8YH22_9FLAO</name>
<comment type="caution">
    <text evidence="2">The sequence shown here is derived from an EMBL/GenBank/DDBJ whole genome shotgun (WGS) entry which is preliminary data.</text>
</comment>
<reference evidence="2 3" key="1">
    <citation type="submission" date="2024-06" db="EMBL/GenBank/DDBJ databases">
        <authorList>
            <person name="Kaempfer P."/>
            <person name="Viver T."/>
        </authorList>
    </citation>
    <scope>NUCLEOTIDE SEQUENCE [LARGE SCALE GENOMIC DNA]</scope>
    <source>
        <strain evidence="2 3">ST-75</strain>
    </source>
</reference>
<feature type="transmembrane region" description="Helical" evidence="1">
    <location>
        <begin position="200"/>
        <end position="221"/>
    </location>
</feature>
<feature type="transmembrane region" description="Helical" evidence="1">
    <location>
        <begin position="169"/>
        <end position="194"/>
    </location>
</feature>
<evidence type="ECO:0000313" key="2">
    <source>
        <dbReference type="EMBL" id="MFL9838488.1"/>
    </source>
</evidence>
<sequence length="235" mass="26558">MNGIQRFARQIIKWSFNTSVKLIERFHNMDYYNSKVNTLRQYPEGTIGYDVAKRLDDHNLSLVPKYESHDLKHVLLGYEMTPVHEIRMQAFMLGNGNYTVPCFAILLFGTILLPDEWSTFYNDFKLGRKSMSVSAYTIEDYASFNTISLRQGVIGTKKRKRYILKLNTLIRYGAITSVFGGVFGMIFCLPFLFSSNIADLVGAGFPFVGGSILTVGGLYTLSNLTKLKPQAEGVV</sequence>
<dbReference type="EMBL" id="JBELQB010000010">
    <property type="protein sequence ID" value="MFL9838488.1"/>
    <property type="molecule type" value="Genomic_DNA"/>
</dbReference>
<accession>A0ABW8YH22</accession>
<proteinExistence type="predicted"/>
<evidence type="ECO:0000256" key="1">
    <source>
        <dbReference type="SAM" id="Phobius"/>
    </source>
</evidence>
<dbReference type="RefSeq" id="WP_408075449.1">
    <property type="nucleotide sequence ID" value="NZ_JBELQB010000010.1"/>
</dbReference>